<feature type="compositionally biased region" description="Basic and acidic residues" evidence="15">
    <location>
        <begin position="2627"/>
        <end position="2642"/>
    </location>
</feature>
<feature type="region of interest" description="Disordered" evidence="15">
    <location>
        <begin position="2468"/>
        <end position="2664"/>
    </location>
</feature>
<feature type="coiled-coil region" evidence="14">
    <location>
        <begin position="1845"/>
        <end position="1872"/>
    </location>
</feature>
<dbReference type="PRINTS" id="PR00683">
    <property type="entry name" value="SPECTRINPH"/>
</dbReference>
<dbReference type="GO" id="GO:0042062">
    <property type="term" value="P:long-term strengthening of neuromuscular junction"/>
    <property type="evidence" value="ECO:0007669"/>
    <property type="project" value="UniProtKB-ARBA"/>
</dbReference>
<evidence type="ECO:0000256" key="2">
    <source>
        <dbReference type="ARBA" id="ARBA00004544"/>
    </source>
</evidence>
<evidence type="ECO:0000256" key="14">
    <source>
        <dbReference type="SAM" id="Coils"/>
    </source>
</evidence>
<dbReference type="FunFam" id="1.20.58.60:FF:000106">
    <property type="entry name" value="Spectrin beta chain"/>
    <property type="match status" value="1"/>
</dbReference>
<dbReference type="FunFam" id="2.30.29.30:FF:000024">
    <property type="entry name" value="Spectrin beta chain"/>
    <property type="match status" value="1"/>
</dbReference>
<dbReference type="FunFam" id="1.20.58.60:FF:000019">
    <property type="entry name" value="Spectrin beta chain"/>
    <property type="match status" value="1"/>
</dbReference>
<dbReference type="GO" id="GO:0016192">
    <property type="term" value="P:vesicle-mediated transport"/>
    <property type="evidence" value="ECO:0007669"/>
    <property type="project" value="UniProtKB-ARBA"/>
</dbReference>
<dbReference type="Proteomes" id="UP000694920">
    <property type="component" value="Unplaced"/>
</dbReference>
<feature type="coiled-coil region" evidence="14">
    <location>
        <begin position="1314"/>
        <end position="1348"/>
    </location>
</feature>
<dbReference type="Gene3D" id="2.30.29.30">
    <property type="entry name" value="Pleckstrin-homology domain (PH domain)/Phosphotyrosine-binding domain (PTB)"/>
    <property type="match status" value="1"/>
</dbReference>
<dbReference type="FunFam" id="1.20.58.60:FF:000083">
    <property type="entry name" value="Spectrin beta chain"/>
    <property type="match status" value="1"/>
</dbReference>
<dbReference type="CDD" id="cd21248">
    <property type="entry name" value="CH_SPTB_like_rpt2"/>
    <property type="match status" value="1"/>
</dbReference>
<dbReference type="GO" id="GO:0005829">
    <property type="term" value="C:cytosol"/>
    <property type="evidence" value="ECO:0007669"/>
    <property type="project" value="UniProtKB-ARBA"/>
</dbReference>
<keyword evidence="10" id="KW-0206">Cytoskeleton</keyword>
<dbReference type="KEGG" id="ccin:107267189"/>
<feature type="coiled-coil region" evidence="14">
    <location>
        <begin position="1626"/>
        <end position="1653"/>
    </location>
</feature>
<dbReference type="InterPro" id="IPR001605">
    <property type="entry name" value="PH_dom-spectrin-type"/>
</dbReference>
<dbReference type="PROSITE" id="PS50003">
    <property type="entry name" value="PH_DOMAIN"/>
    <property type="match status" value="1"/>
</dbReference>
<dbReference type="GO" id="GO:0031594">
    <property type="term" value="C:neuromuscular junction"/>
    <property type="evidence" value="ECO:0007669"/>
    <property type="project" value="UniProtKB-ARBA"/>
</dbReference>
<dbReference type="GO" id="GO:0016199">
    <property type="term" value="P:axon midline choice point recognition"/>
    <property type="evidence" value="ECO:0007669"/>
    <property type="project" value="UniProtKB-ARBA"/>
</dbReference>
<dbReference type="InterPro" id="IPR002017">
    <property type="entry name" value="Spectrin_repeat"/>
</dbReference>
<dbReference type="FunFam" id="1.20.58.60:FF:000059">
    <property type="entry name" value="Spectrin beta chain"/>
    <property type="match status" value="1"/>
</dbReference>
<evidence type="ECO:0000256" key="7">
    <source>
        <dbReference type="ARBA" id="ARBA00022737"/>
    </source>
</evidence>
<dbReference type="PROSITE" id="PS00019">
    <property type="entry name" value="ACTININ_1"/>
    <property type="match status" value="1"/>
</dbReference>
<dbReference type="FunFam" id="1.10.418.10:FF:000003">
    <property type="entry name" value="Spectrin beta chain"/>
    <property type="match status" value="1"/>
</dbReference>
<feature type="compositionally biased region" description="Low complexity" evidence="15">
    <location>
        <begin position="2563"/>
        <end position="2586"/>
    </location>
</feature>
<gene>
    <name evidence="19 20" type="primary">LOC107267189</name>
</gene>
<dbReference type="GO" id="GO:0005543">
    <property type="term" value="F:phospholipid binding"/>
    <property type="evidence" value="ECO:0007669"/>
    <property type="project" value="InterPro"/>
</dbReference>
<keyword evidence="5" id="KW-0963">Cytoplasm</keyword>
<evidence type="ECO:0000256" key="3">
    <source>
        <dbReference type="ARBA" id="ARBA00006826"/>
    </source>
</evidence>
<evidence type="ECO:0000256" key="11">
    <source>
        <dbReference type="ARBA" id="ARBA00054264"/>
    </source>
</evidence>
<evidence type="ECO:0000256" key="9">
    <source>
        <dbReference type="ARBA" id="ARBA00023203"/>
    </source>
</evidence>
<protein>
    <recommendedName>
        <fullName evidence="12">Spectrin beta chain, non-erythrocytic 2</fullName>
    </recommendedName>
    <alternativeName>
        <fullName evidence="13">Beta-III spectrin</fullName>
    </alternativeName>
</protein>
<keyword evidence="7" id="KW-0677">Repeat</keyword>
<dbReference type="CDD" id="cd10571">
    <property type="entry name" value="PH_beta_spectrin"/>
    <property type="match status" value="1"/>
</dbReference>
<dbReference type="InterPro" id="IPR041681">
    <property type="entry name" value="PH_9"/>
</dbReference>
<dbReference type="GO" id="GO:0005938">
    <property type="term" value="C:cell cortex"/>
    <property type="evidence" value="ECO:0007669"/>
    <property type="project" value="UniProtKB-SubCell"/>
</dbReference>
<dbReference type="InterPro" id="IPR036872">
    <property type="entry name" value="CH_dom_sf"/>
</dbReference>
<dbReference type="FunFam" id="1.20.58.60:FF:000011">
    <property type="entry name" value="Spectrin beta chain"/>
    <property type="match status" value="1"/>
</dbReference>
<evidence type="ECO:0000256" key="4">
    <source>
        <dbReference type="ARBA" id="ARBA00022467"/>
    </source>
</evidence>
<dbReference type="SMART" id="SM00033">
    <property type="entry name" value="CH"/>
    <property type="match status" value="2"/>
</dbReference>
<dbReference type="SUPFAM" id="SSF47576">
    <property type="entry name" value="Calponin-homology domain, CH-domain"/>
    <property type="match status" value="1"/>
</dbReference>
<evidence type="ECO:0000259" key="17">
    <source>
        <dbReference type="PROSITE" id="PS50021"/>
    </source>
</evidence>
<keyword evidence="9" id="KW-0009">Actin-binding</keyword>
<feature type="compositionally biased region" description="Basic and acidic residues" evidence="15">
    <location>
        <begin position="2650"/>
        <end position="2660"/>
    </location>
</feature>
<organism evidence="18 20">
    <name type="scientific">Cephus cinctus</name>
    <name type="common">Wheat stem sawfly</name>
    <dbReference type="NCBI Taxonomy" id="211228"/>
    <lineage>
        <taxon>Eukaryota</taxon>
        <taxon>Metazoa</taxon>
        <taxon>Ecdysozoa</taxon>
        <taxon>Arthropoda</taxon>
        <taxon>Hexapoda</taxon>
        <taxon>Insecta</taxon>
        <taxon>Pterygota</taxon>
        <taxon>Neoptera</taxon>
        <taxon>Endopterygota</taxon>
        <taxon>Hymenoptera</taxon>
        <taxon>Cephoidea</taxon>
        <taxon>Cephidae</taxon>
        <taxon>Cephus</taxon>
    </lineage>
</organism>
<feature type="coiled-coil region" evidence="14">
    <location>
        <begin position="782"/>
        <end position="809"/>
    </location>
</feature>
<dbReference type="GeneID" id="107267189"/>
<dbReference type="Pfam" id="PF00435">
    <property type="entry name" value="Spectrin"/>
    <property type="match status" value="17"/>
</dbReference>
<dbReference type="PROSITE" id="PS00020">
    <property type="entry name" value="ACTININ_2"/>
    <property type="match status" value="1"/>
</dbReference>
<evidence type="ECO:0000256" key="6">
    <source>
        <dbReference type="ARBA" id="ARBA00022553"/>
    </source>
</evidence>
<dbReference type="FunFam" id="1.20.58.60:FF:000033">
    <property type="entry name" value="Spectrin beta chain"/>
    <property type="match status" value="1"/>
</dbReference>
<dbReference type="FunFam" id="1.20.58.60:FF:000049">
    <property type="entry name" value="Spectrin beta chain"/>
    <property type="match status" value="1"/>
</dbReference>
<dbReference type="PROSITE" id="PS50021">
    <property type="entry name" value="CH"/>
    <property type="match status" value="2"/>
</dbReference>
<dbReference type="Gene3D" id="1.20.58.60">
    <property type="match status" value="12"/>
</dbReference>
<dbReference type="Pfam" id="PF00307">
    <property type="entry name" value="CH"/>
    <property type="match status" value="2"/>
</dbReference>
<dbReference type="InterPro" id="IPR001715">
    <property type="entry name" value="CH_dom"/>
</dbReference>
<feature type="compositionally biased region" description="Low complexity" evidence="15">
    <location>
        <begin position="2488"/>
        <end position="2497"/>
    </location>
</feature>
<dbReference type="Pfam" id="PF15410">
    <property type="entry name" value="PH_9"/>
    <property type="match status" value="1"/>
</dbReference>
<dbReference type="SMART" id="SM00233">
    <property type="entry name" value="PH"/>
    <property type="match status" value="1"/>
</dbReference>
<evidence type="ECO:0000256" key="5">
    <source>
        <dbReference type="ARBA" id="ARBA00022490"/>
    </source>
</evidence>
<evidence type="ECO:0000259" key="16">
    <source>
        <dbReference type="PROSITE" id="PS50003"/>
    </source>
</evidence>
<evidence type="ECO:0000256" key="12">
    <source>
        <dbReference type="ARBA" id="ARBA00070730"/>
    </source>
</evidence>
<dbReference type="CDD" id="cd21246">
    <property type="entry name" value="CH_SPTB-like_rpt1"/>
    <property type="match status" value="1"/>
</dbReference>
<feature type="region of interest" description="Disordered" evidence="15">
    <location>
        <begin position="2755"/>
        <end position="2787"/>
    </location>
</feature>
<dbReference type="PANTHER" id="PTHR11915">
    <property type="entry name" value="SPECTRIN/FILAMIN RELATED CYTOSKELETAL PROTEIN"/>
    <property type="match status" value="1"/>
</dbReference>
<evidence type="ECO:0000313" key="18">
    <source>
        <dbReference type="Proteomes" id="UP000694920"/>
    </source>
</evidence>
<dbReference type="RefSeq" id="XP_015594040.1">
    <property type="nucleotide sequence ID" value="XM_015738554.2"/>
</dbReference>
<keyword evidence="8" id="KW-0007">Acetylation</keyword>
<dbReference type="GO" id="GO:0048790">
    <property type="term" value="P:maintenance of presynaptic active zone structure"/>
    <property type="evidence" value="ECO:0007669"/>
    <property type="project" value="UniProtKB-ARBA"/>
</dbReference>
<dbReference type="InterPro" id="IPR001589">
    <property type="entry name" value="Actinin_actin-bd_CS"/>
</dbReference>
<dbReference type="GO" id="GO:0008017">
    <property type="term" value="F:microtubule binding"/>
    <property type="evidence" value="ECO:0007669"/>
    <property type="project" value="UniProtKB-ARBA"/>
</dbReference>
<keyword evidence="18" id="KW-1185">Reference proteome</keyword>
<dbReference type="FunFam" id="1.20.58.60:FF:000020">
    <property type="entry name" value="Spectrin alpha chain, non-erythrocytic 1"/>
    <property type="match status" value="2"/>
</dbReference>
<dbReference type="SMART" id="SM00150">
    <property type="entry name" value="SPEC"/>
    <property type="match status" value="17"/>
</dbReference>
<evidence type="ECO:0000313" key="19">
    <source>
        <dbReference type="RefSeq" id="XP_015594040.1"/>
    </source>
</evidence>
<feature type="compositionally biased region" description="Basic residues" evidence="15">
    <location>
        <begin position="2597"/>
        <end position="2618"/>
    </location>
</feature>
<dbReference type="GO" id="GO:0045170">
    <property type="term" value="C:spectrosome"/>
    <property type="evidence" value="ECO:0007669"/>
    <property type="project" value="UniProtKB-ARBA"/>
</dbReference>
<dbReference type="GO" id="GO:0003779">
    <property type="term" value="F:actin binding"/>
    <property type="evidence" value="ECO:0007669"/>
    <property type="project" value="UniProtKB-KW"/>
</dbReference>
<dbReference type="FunFam" id="1.20.58.60:FF:000018">
    <property type="entry name" value="Spectrin beta chain"/>
    <property type="match status" value="1"/>
</dbReference>
<dbReference type="RefSeq" id="XP_024940138.1">
    <property type="nucleotide sequence ID" value="XM_025084370.1"/>
</dbReference>
<dbReference type="InterPro" id="IPR018159">
    <property type="entry name" value="Spectrin/alpha-actinin"/>
</dbReference>
<feature type="compositionally biased region" description="Polar residues" evidence="15">
    <location>
        <begin position="2755"/>
        <end position="2765"/>
    </location>
</feature>
<dbReference type="SUPFAM" id="SSF46966">
    <property type="entry name" value="Spectrin repeat"/>
    <property type="match status" value="13"/>
</dbReference>
<dbReference type="GO" id="GO:0051693">
    <property type="term" value="P:actin filament capping"/>
    <property type="evidence" value="ECO:0007669"/>
    <property type="project" value="UniProtKB-KW"/>
</dbReference>
<feature type="domain" description="Calponin-homology (CH)" evidence="17">
    <location>
        <begin position="169"/>
        <end position="274"/>
    </location>
</feature>
<comment type="function">
    <text evidence="11">Probably plays an important role in neuronal membrane skeleton.</text>
</comment>
<dbReference type="GO" id="GO:0016328">
    <property type="term" value="C:lateral plasma membrane"/>
    <property type="evidence" value="ECO:0007669"/>
    <property type="project" value="UniProtKB-ARBA"/>
</dbReference>
<dbReference type="FunFam" id="1.10.418.10:FF:000004">
    <property type="entry name" value="Spectrin beta chain"/>
    <property type="match status" value="1"/>
</dbReference>
<comment type="subcellular location">
    <subcellularLocation>
        <location evidence="2">Cytoplasm</location>
        <location evidence="2">Cell cortex</location>
    </subcellularLocation>
    <subcellularLocation>
        <location evidence="1">Cytoplasm</location>
        <location evidence="1">Cytoskeleton</location>
    </subcellularLocation>
</comment>
<feature type="domain" description="Calponin-homology (CH)" evidence="17">
    <location>
        <begin position="50"/>
        <end position="154"/>
    </location>
</feature>
<feature type="coiled-coil region" evidence="14">
    <location>
        <begin position="987"/>
        <end position="1021"/>
    </location>
</feature>
<keyword evidence="6" id="KW-0597">Phosphoprotein</keyword>
<dbReference type="CTD" id="32746"/>
<dbReference type="InterPro" id="IPR001849">
    <property type="entry name" value="PH_domain"/>
</dbReference>
<evidence type="ECO:0000256" key="15">
    <source>
        <dbReference type="SAM" id="MobiDB-lite"/>
    </source>
</evidence>
<sequence length="2787" mass="321288">MTTDISVVRGGWDPTLQQEIVDEYEYDGGNSSSRLFERSRIKALAGERESVQKKTFQKWVNSHLVRCSCRIGDLYVDLRDGKMLIKLLEILSGERLPRPTKGKMRIHCLENVDKALQFLREQRVHLENMGSHDIVDGNPRLSLGLIWTIILRFQIQDITIEETDNQETKSAKDALLLWCQMKTAGYHNVNVRNFSTSWRDGLAFNAIIHKHRPDLIQFDKLSKSNAIYNLNNAFNVAEDKLGLTKLLDAEDIFVDHPDEKSIITYVVTYYHYFSKMKQETVQGKRIGKVVGIAMENDRMIHEYESLTSDLLRWIEATIEALGDRHFANSLVGVQSQLSQFSNYRTVEKPPKFVEKGNLEVLLFTLQSKMRANNQKPYTPKEGKMISDINKAWERLEKAEHERELALREELIRQEKLEQLAARFNRKASMRETWLSENQRLVSQDNFGFDLAAVEAAAKKHEAIETDIFAYEERVQAVMAVSQELEAENYHDIERINARKDNVLRLWNYLLELLRARRVRLEMSLQLQQNFQEMLYILDSMEEIKLRLLTDDYGKHLMGVEDLLQKHSLVEADINVLGERVKAVVQQSQRFLEQGEGYRPCDPTIIVERVQQLEDAYAELVRLAVERRARLEESRKLWQFYWDMADEENWIKEKEQIVSTSDIGHDLTTINLLLSKHKALENEIQSHEPQLMSVAAVGDELVGQQHFGSDRIQERLQEILGMWNHLLDLAAFRRKRLEEAVDYHQLFADADDIDIWMLDTLRLVSSEDVGRDEANVQSLLKKHKDVTDELKNYATTIEQLHQQASQLGEQDAKSPEVLERLASIDSRYKELLELAKLRKQRLLDALSLYKLFSESDGVEQWIGEKNRMLDTMVPAKDIEDVEIMKHRYDGFDKEMNANASRVAVVNQLARQLLHVEHPNSEQIVTRQNQLNQQWAELREKAEGRREELNSAHGVQTFHIECRETVSWIEDKKRILQQTDSLEMDLTGVMTLQRRLSGMERDLAAIQAKLDALEKEAQIIEQEHPEEAAVIRERITQIRTIWEQLTQMLKERDAKLEEAGDLHRFLRDLDHFQTWLTKTQTDVASEDTPTSLADAEKLLTQHQNIKEEIDNYTEDYQKMMEYGERLTSEAGDGDTQYMFLRERLNALKMGWEELHQMWANRQNLLSNSLNLQVFDRDARQAEVLLSQQEHILAKDETPTNLEQAENMIKRHEAFMTTMDANDEKINSVTQFAARLINEGHFAADKVKKKAENINKRRNINREKANQLMDKLKDQLQLQMFLQDCEELGEWVQEKHITAQDETYRSAKTVHSKWTRHQAFEAEIASNKDRLQQLQQAADELIQQKPELADIITPKVVELGDQFEELETTTHDKGERLFDANREVLIHQTCDDIDSWMNELEKQIESTDTGTDLASVNILMQKQQMIETQMAVKARQVTELDKQAEHLQRTVPDDKMEEIKCKKEKVAQRFAQLKAPLIDRQTHLEKKKEAFQFRRDVEDEKLWIAEKMPQATSSEYGNSLFNVHMLKKKNQSLRTEIENHEPRINSVCKNGQKLIDEGHEASSEFTKLISDLSEKWRELKDAVDDRNKQLLQNEKAQQYFFDATEAESWMSEQELYMMVEDRGKDEISAQNLMKKHESLENAVEDYADTIRQLGETARQLINDQHPLADQIAVKQSQVDKLYAGLKDLAGERRAKLDEALQLFMLNREVDDLEQWIAERELVAGSHELGQDYDHVTLLWERFKEFARDTEAIGSERVAAVNGIADSLIATGHSDAATIAEWKDGLNEVWQDLLELIETRTQMLAASRELHKFFHDCKDVLGRILEKQNAMSDELGRDAGSVSALQRKHANFIQDLSTLQSQVAQIQEESAKLQASYAGDKAKEITNREAEVVAAWNNLQSLCEGRKAKLEDTGDLFRFFNMVRTLMIWMDDVVRQMNTSEKPRDVSGVELLMNNHQSLKAEIDTREDNLMACIDLGKDLLARDHYASAQIKEKLSALTDHRNALLHRWVERWENLQLILEVYQFARDAAVAEAWLIAQEPYLMSQELGHTIDEVENLIKKHEAFEKSAAAQEERFSALERLTTPEKVLGSEFVMGMPVSEFNPTLTFVPEYPPKSSISITKPKRYIRPQGTVVREIILDSERFYKPARRYRREFTTTGTRINYPVYVNDKGNKSTQYKSFLWDFDWKNSVRSSQGSNVSAPITPCDDEISVFEEEIILPCDVKTLRRINTIAARRRDSPKIENPLLPKCSYYESTEEYFSADGTEPQKSFIKSDSLNSNSQNIKINSVHSKKETKFPLVSDFIKTECEPDVEEFVEQEHNHSNQNIYDENTDMYDNIFCLAKEGSLDLENSIHNIRKLHHQIRELTDDLTQTSLKSRTLDPNMKFIMAERAVYSNPKTKFLPHYSTLPKCEQEEQVILELPKSLSEQKIVNKLDISKGLDVNRSITPLIPIPTVENLSLETGEGNFELKELKRREQEREEEERRKREEAAAAEAARLARATPVTSPDEPPSEKVEADGSPSGEHGAEDDSHVALRKASTRTPQPQEKPKEVHVQKPARLSSPEVASSQPVTPTTPKSPVSIPSTPTTPKGGSGSESGTLRRSKERSRSKSPFRSFRWKKSAKSPSLDRSGVSDDEHSVSEQRSPSDDEFEGTLVRKHEWENTTKKASNRSWDKVYMVVRGQSLVAYKDQKSYKSAPDQPYKGEPPLDLRGATVIVASDYTKKKHVFRVKSQSGADFLFQAKDDAEMLEWVSALNQAAQGTSGAGTSRAHTLPAPTQAETKRRSFFTLKKN</sequence>
<comment type="similarity">
    <text evidence="3">Belongs to the spectrin family.</text>
</comment>
<dbReference type="Gene3D" id="1.10.418.10">
    <property type="entry name" value="Calponin-like domain"/>
    <property type="match status" value="2"/>
</dbReference>
<dbReference type="GO" id="GO:0005856">
    <property type="term" value="C:cytoskeleton"/>
    <property type="evidence" value="ECO:0007669"/>
    <property type="project" value="UniProtKB-SubCell"/>
</dbReference>
<feature type="coiled-coil region" evidence="14">
    <location>
        <begin position="1093"/>
        <end position="1120"/>
    </location>
</feature>
<dbReference type="GO" id="GO:0007026">
    <property type="term" value="P:negative regulation of microtubule depolymerization"/>
    <property type="evidence" value="ECO:0007669"/>
    <property type="project" value="UniProtKB-ARBA"/>
</dbReference>
<evidence type="ECO:0000313" key="20">
    <source>
        <dbReference type="RefSeq" id="XP_024940138.1"/>
    </source>
</evidence>
<dbReference type="GO" id="GO:0005200">
    <property type="term" value="F:structural constituent of cytoskeleton"/>
    <property type="evidence" value="ECO:0007669"/>
    <property type="project" value="UniProtKB-ARBA"/>
</dbReference>
<dbReference type="GO" id="GO:0007274">
    <property type="term" value="P:neuromuscular synaptic transmission"/>
    <property type="evidence" value="ECO:0007669"/>
    <property type="project" value="UniProtKB-ARBA"/>
</dbReference>
<name>A0AAJ7RFX7_CEPCN</name>
<proteinExistence type="inferred from homology"/>
<evidence type="ECO:0000256" key="10">
    <source>
        <dbReference type="ARBA" id="ARBA00023212"/>
    </source>
</evidence>
<dbReference type="GO" id="GO:0045169">
    <property type="term" value="C:fusome"/>
    <property type="evidence" value="ECO:0007669"/>
    <property type="project" value="UniProtKB-ARBA"/>
</dbReference>
<reference evidence="19 20" key="1">
    <citation type="submission" date="2025-04" db="UniProtKB">
        <authorList>
            <consortium name="RefSeq"/>
        </authorList>
    </citation>
    <scope>IDENTIFICATION</scope>
</reference>
<evidence type="ECO:0000256" key="13">
    <source>
        <dbReference type="ARBA" id="ARBA00077032"/>
    </source>
</evidence>
<dbReference type="FunFam" id="1.20.58.60:FF:000028">
    <property type="entry name" value="Spectrin beta chain"/>
    <property type="match status" value="1"/>
</dbReference>
<evidence type="ECO:0000256" key="8">
    <source>
        <dbReference type="ARBA" id="ARBA00022990"/>
    </source>
</evidence>
<evidence type="ECO:0000256" key="1">
    <source>
        <dbReference type="ARBA" id="ARBA00004245"/>
    </source>
</evidence>
<feature type="domain" description="PH" evidence="16">
    <location>
        <begin position="2643"/>
        <end position="2755"/>
    </location>
</feature>
<dbReference type="SUPFAM" id="SSF50729">
    <property type="entry name" value="PH domain-like"/>
    <property type="match status" value="1"/>
</dbReference>
<dbReference type="InterPro" id="IPR011993">
    <property type="entry name" value="PH-like_dom_sf"/>
</dbReference>
<dbReference type="CDD" id="cd00176">
    <property type="entry name" value="SPEC"/>
    <property type="match status" value="8"/>
</dbReference>
<keyword evidence="14" id="KW-0175">Coiled coil</keyword>
<feature type="compositionally biased region" description="Basic and acidic residues" evidence="15">
    <location>
        <begin position="2468"/>
        <end position="2486"/>
    </location>
</feature>
<keyword evidence="4" id="KW-0117">Actin capping</keyword>
<accession>A0AAJ7RFX7</accession>